<comment type="caution">
    <text evidence="5">The sequence shown here is derived from an EMBL/GenBank/DDBJ whole genome shotgun (WGS) entry which is preliminary data.</text>
</comment>
<dbReference type="RefSeq" id="XP_005652086.1">
    <property type="nucleotide sequence ID" value="XM_005652029.1"/>
</dbReference>
<evidence type="ECO:0000313" key="6">
    <source>
        <dbReference type="Proteomes" id="UP000007264"/>
    </source>
</evidence>
<proteinExistence type="predicted"/>
<keyword evidence="6" id="KW-1185">Reference proteome</keyword>
<dbReference type="AlphaFoldDB" id="I0ZA73"/>
<name>I0ZA73_COCSC</name>
<dbReference type="EMBL" id="AGSI01000001">
    <property type="protein sequence ID" value="EIE27542.1"/>
    <property type="molecule type" value="Genomic_DNA"/>
</dbReference>
<evidence type="ECO:0000313" key="5">
    <source>
        <dbReference type="EMBL" id="EIE27542.1"/>
    </source>
</evidence>
<protein>
    <recommendedName>
        <fullName evidence="4">CCT domain-containing protein</fullName>
    </recommendedName>
</protein>
<dbReference type="GO" id="GO:0006355">
    <property type="term" value="P:regulation of DNA-templated transcription"/>
    <property type="evidence" value="ECO:0007669"/>
    <property type="project" value="TreeGrafter"/>
</dbReference>
<accession>I0ZA73</accession>
<organism evidence="5 6">
    <name type="scientific">Coccomyxa subellipsoidea (strain C-169)</name>
    <name type="common">Green microalga</name>
    <dbReference type="NCBI Taxonomy" id="574566"/>
    <lineage>
        <taxon>Eukaryota</taxon>
        <taxon>Viridiplantae</taxon>
        <taxon>Chlorophyta</taxon>
        <taxon>core chlorophytes</taxon>
        <taxon>Trebouxiophyceae</taxon>
        <taxon>Trebouxiophyceae incertae sedis</taxon>
        <taxon>Coccomyxaceae</taxon>
        <taxon>Coccomyxa</taxon>
        <taxon>Coccomyxa subellipsoidea</taxon>
    </lineage>
</organism>
<dbReference type="GeneID" id="17045557"/>
<evidence type="ECO:0000256" key="1">
    <source>
        <dbReference type="ARBA" id="ARBA00004123"/>
    </source>
</evidence>
<dbReference type="PANTHER" id="PTHR31874:SF1">
    <property type="entry name" value="ZINC FINGER PROTEIN CONSTANS-LIKE 6"/>
    <property type="match status" value="1"/>
</dbReference>
<feature type="domain" description="CCT" evidence="4">
    <location>
        <begin position="64"/>
        <end position="106"/>
    </location>
</feature>
<dbReference type="PANTHER" id="PTHR31874">
    <property type="entry name" value="CCT MOTIF FAMILY PROTEIN, EXPRESSED"/>
    <property type="match status" value="1"/>
</dbReference>
<dbReference type="PROSITE" id="PS51017">
    <property type="entry name" value="CCT"/>
    <property type="match status" value="1"/>
</dbReference>
<dbReference type="KEGG" id="csl:COCSUDRAFT_55541"/>
<sequence>MQADRQKTVQAAVLCNTRQLRPRMHVKAEDDFASSDEEKRTITSYESLDDMPRIVPDGMCSLNRSECLQRYRDKKQRRHFTHKVRYTARKLNADRRPHIKGRFVKACDLAAAAGEV</sequence>
<evidence type="ECO:0000256" key="3">
    <source>
        <dbReference type="PROSITE-ProRule" id="PRU00357"/>
    </source>
</evidence>
<evidence type="ECO:0000259" key="4">
    <source>
        <dbReference type="PROSITE" id="PS51017"/>
    </source>
</evidence>
<dbReference type="InterPro" id="IPR010402">
    <property type="entry name" value="CCT_domain"/>
</dbReference>
<dbReference type="Pfam" id="PF06203">
    <property type="entry name" value="CCT"/>
    <property type="match status" value="1"/>
</dbReference>
<reference evidence="5 6" key="1">
    <citation type="journal article" date="2012" name="Genome Biol.">
        <title>The genome of the polar eukaryotic microalga coccomyxa subellipsoidea reveals traits of cold adaptation.</title>
        <authorList>
            <person name="Blanc G."/>
            <person name="Agarkova I."/>
            <person name="Grimwood J."/>
            <person name="Kuo A."/>
            <person name="Brueggeman A."/>
            <person name="Dunigan D."/>
            <person name="Gurnon J."/>
            <person name="Ladunga I."/>
            <person name="Lindquist E."/>
            <person name="Lucas S."/>
            <person name="Pangilinan J."/>
            <person name="Proschold T."/>
            <person name="Salamov A."/>
            <person name="Schmutz J."/>
            <person name="Weeks D."/>
            <person name="Yamada T."/>
            <person name="Claverie J.M."/>
            <person name="Grigoriev I."/>
            <person name="Van Etten J."/>
            <person name="Lomsadze A."/>
            <person name="Borodovsky M."/>
        </authorList>
    </citation>
    <scope>NUCLEOTIDE SEQUENCE [LARGE SCALE GENOMIC DNA]</scope>
    <source>
        <strain evidence="5 6">C-169</strain>
    </source>
</reference>
<keyword evidence="2 3" id="KW-0539">Nucleus</keyword>
<comment type="subcellular location">
    <subcellularLocation>
        <location evidence="1 3">Nucleus</location>
    </subcellularLocation>
</comment>
<gene>
    <name evidence="5" type="ORF">COCSUDRAFT_55541</name>
</gene>
<dbReference type="Proteomes" id="UP000007264">
    <property type="component" value="Unassembled WGS sequence"/>
</dbReference>
<dbReference type="OrthoDB" id="153872at2759"/>
<evidence type="ECO:0000256" key="2">
    <source>
        <dbReference type="ARBA" id="ARBA00023242"/>
    </source>
</evidence>
<dbReference type="GO" id="GO:0005634">
    <property type="term" value="C:nucleus"/>
    <property type="evidence" value="ECO:0007669"/>
    <property type="project" value="UniProtKB-SubCell"/>
</dbReference>
<dbReference type="InterPro" id="IPR052453">
    <property type="entry name" value="CONSTANS-like_ZF"/>
</dbReference>